<dbReference type="EMBL" id="KB454540">
    <property type="protein sequence ID" value="EME26885.1"/>
    <property type="molecule type" value="Genomic_DNA"/>
</dbReference>
<reference evidence="2" key="1">
    <citation type="journal article" date="2013" name="Science">
        <title>Gene transfer from bacteria and archaea facilitated evolution of an extremophilic eukaryote.</title>
        <authorList>
            <person name="Schonknecht G."/>
            <person name="Chen W.H."/>
            <person name="Ternes C.M."/>
            <person name="Barbier G.G."/>
            <person name="Shrestha R.P."/>
            <person name="Stanke M."/>
            <person name="Brautigam A."/>
            <person name="Baker B.J."/>
            <person name="Banfield J.F."/>
            <person name="Garavito R.M."/>
            <person name="Carr K."/>
            <person name="Wilkerson C."/>
            <person name="Rensing S.A."/>
            <person name="Gagneul D."/>
            <person name="Dickenson N.E."/>
            <person name="Oesterhelt C."/>
            <person name="Lercher M.J."/>
            <person name="Weber A.P."/>
        </authorList>
    </citation>
    <scope>NUCLEOTIDE SEQUENCE [LARGE SCALE GENOMIC DNA]</scope>
    <source>
        <strain evidence="2">074W</strain>
    </source>
</reference>
<dbReference type="GeneID" id="17085834"/>
<accession>M2WSQ3</accession>
<dbReference type="RefSeq" id="XP_005703405.1">
    <property type="nucleotide sequence ID" value="XM_005703348.1"/>
</dbReference>
<protein>
    <submittedName>
        <fullName evidence="1">Uncharacterized protein</fullName>
    </submittedName>
</protein>
<dbReference type="OrthoDB" id="10412237at2759"/>
<dbReference type="Gramene" id="EME26885">
    <property type="protein sequence ID" value="EME26885"/>
    <property type="gene ID" value="Gasu_54600"/>
</dbReference>
<evidence type="ECO:0000313" key="1">
    <source>
        <dbReference type="EMBL" id="EME26885.1"/>
    </source>
</evidence>
<proteinExistence type="predicted"/>
<gene>
    <name evidence="1" type="ORF">Gasu_54600</name>
</gene>
<dbReference type="KEGG" id="gsl:Gasu_54600"/>
<keyword evidence="2" id="KW-1185">Reference proteome</keyword>
<dbReference type="AlphaFoldDB" id="M2WSQ3"/>
<name>M2WSQ3_GALSU</name>
<evidence type="ECO:0000313" key="2">
    <source>
        <dbReference type="Proteomes" id="UP000030680"/>
    </source>
</evidence>
<sequence length="297" mass="34145">MSYFVMYDMTGNKSRRPQRVIQSKEIVLQKQTLEMESGQLFSEAKGGAVPSFLPSEGIERRLEAVPQAREFVRNLLGFFEGFIRTSEFELNTFKLLKSSIAPCKIDISCREPSEDLKLRERSRWCMRSSLFPSLPVVKDREPVSVVHKLMQCTISDMERLESFFSSCHFQTLSPPNHSIQHVSEQDKFLSFSQSETVKPKSSAAEKRKCHMPRNPSMRMQQRYEATERELYDSRFGDMISSDSLIPSPTYTCSSETNEVGQDKGEPGDCYLNTDFFSESTLHTYGFSFSSDFPKRTE</sequence>
<dbReference type="Proteomes" id="UP000030680">
    <property type="component" value="Unassembled WGS sequence"/>
</dbReference>
<organism evidence="1 2">
    <name type="scientific">Galdieria sulphuraria</name>
    <name type="common">Red alga</name>
    <dbReference type="NCBI Taxonomy" id="130081"/>
    <lineage>
        <taxon>Eukaryota</taxon>
        <taxon>Rhodophyta</taxon>
        <taxon>Bangiophyceae</taxon>
        <taxon>Galdieriales</taxon>
        <taxon>Galdieriaceae</taxon>
        <taxon>Galdieria</taxon>
    </lineage>
</organism>